<dbReference type="AlphaFoldDB" id="A0A1X3ITM8"/>
<evidence type="ECO:0000313" key="2">
    <source>
        <dbReference type="EMBL" id="OSK88066.1"/>
    </source>
</evidence>
<reference evidence="2 3" key="1">
    <citation type="submission" date="2010-04" db="EMBL/GenBank/DDBJ databases">
        <title>The Genome Sequence of Escherichia coli TA447.</title>
        <authorList>
            <consortium name="The Broad Institute Genome Sequencing Platform"/>
            <consortium name="The Broad Institute Genome Sequencing Center for Infectious Disease"/>
            <person name="Feldgarden M."/>
            <person name="Gordon D.M."/>
            <person name="Johnson J.R."/>
            <person name="Johnston B.D."/>
            <person name="Young S."/>
            <person name="Zeng Q."/>
            <person name="Koehrsen M."/>
            <person name="Alvarado L."/>
            <person name="Berlin A.M."/>
            <person name="Borenstein D."/>
            <person name="Chapman S.B."/>
            <person name="Chen Z."/>
            <person name="Engels R."/>
            <person name="Freedman E."/>
            <person name="Gellesch M."/>
            <person name="Goldberg J."/>
            <person name="Griggs A."/>
            <person name="Gujja S."/>
            <person name="Heilman E.R."/>
            <person name="Heiman D.I."/>
            <person name="Hepburn T.A."/>
            <person name="Howarth C."/>
            <person name="Jen D."/>
            <person name="Larson L."/>
            <person name="Mehta T."/>
            <person name="Park D."/>
            <person name="Pearson M."/>
            <person name="Richards J."/>
            <person name="Roberts A."/>
            <person name="Saif S."/>
            <person name="Shea T.D."/>
            <person name="Shenoy N."/>
            <person name="Sisk P."/>
            <person name="Stolte C."/>
            <person name="Sykes S.N."/>
            <person name="Walk T."/>
            <person name="White J."/>
            <person name="Yandava C."/>
            <person name="Haas B."/>
            <person name="Henn M.R."/>
            <person name="Nusbaum C."/>
            <person name="Birren B."/>
        </authorList>
    </citation>
    <scope>NUCLEOTIDE SEQUENCE [LARGE SCALE GENOMIC DNA]</scope>
    <source>
        <strain evidence="2 3">TA447</strain>
    </source>
</reference>
<feature type="compositionally biased region" description="Basic and acidic residues" evidence="1">
    <location>
        <begin position="39"/>
        <end position="55"/>
    </location>
</feature>
<evidence type="ECO:0000313" key="3">
    <source>
        <dbReference type="Proteomes" id="UP000193942"/>
    </source>
</evidence>
<dbReference type="EMBL" id="ADIZ01000046">
    <property type="protein sequence ID" value="OSK88066.1"/>
    <property type="molecule type" value="Genomic_DNA"/>
</dbReference>
<sequence length="55" mass="6333">MGVKLTETRINTQLSTLNDLICEDGLLTESDSENSPNHAPERHRPQYRHENDRTV</sequence>
<proteinExistence type="predicted"/>
<feature type="region of interest" description="Disordered" evidence="1">
    <location>
        <begin position="27"/>
        <end position="55"/>
    </location>
</feature>
<name>A0A1X3ITM8_ECOLX</name>
<accession>A0A1X3ITM8</accession>
<gene>
    <name evidence="2" type="ORF">ECXG_04265</name>
</gene>
<protein>
    <submittedName>
        <fullName evidence="2">Putative cytoplasmic protein</fullName>
    </submittedName>
</protein>
<evidence type="ECO:0000256" key="1">
    <source>
        <dbReference type="SAM" id="MobiDB-lite"/>
    </source>
</evidence>
<comment type="caution">
    <text evidence="2">The sequence shown here is derived from an EMBL/GenBank/DDBJ whole genome shotgun (WGS) entry which is preliminary data.</text>
</comment>
<dbReference type="Proteomes" id="UP000193942">
    <property type="component" value="Unassembled WGS sequence"/>
</dbReference>
<organism evidence="2 3">
    <name type="scientific">Escherichia coli TA447</name>
    <dbReference type="NCBI Taxonomy" id="656447"/>
    <lineage>
        <taxon>Bacteria</taxon>
        <taxon>Pseudomonadati</taxon>
        <taxon>Pseudomonadota</taxon>
        <taxon>Gammaproteobacteria</taxon>
        <taxon>Enterobacterales</taxon>
        <taxon>Enterobacteriaceae</taxon>
        <taxon>Escherichia</taxon>
    </lineage>
</organism>